<protein>
    <submittedName>
        <fullName evidence="1">Uncharacterized protein</fullName>
    </submittedName>
</protein>
<dbReference type="PROSITE" id="PS51257">
    <property type="entry name" value="PROKAR_LIPOPROTEIN"/>
    <property type="match status" value="1"/>
</dbReference>
<dbReference type="EMBL" id="JAGYPE020000003">
    <property type="protein sequence ID" value="MCH6264543.1"/>
    <property type="molecule type" value="Genomic_DNA"/>
</dbReference>
<name>A0A942T674_9BACI</name>
<dbReference type="EMBL" id="JAGYPE010000006">
    <property type="protein sequence ID" value="MBS4186170.1"/>
    <property type="molecule type" value="Genomic_DNA"/>
</dbReference>
<comment type="caution">
    <text evidence="1">The sequence shown here is derived from an EMBL/GenBank/DDBJ whole genome shotgun (WGS) entry which is preliminary data.</text>
</comment>
<evidence type="ECO:0000313" key="2">
    <source>
        <dbReference type="EMBL" id="MCH6264543.1"/>
    </source>
</evidence>
<sequence>MKNWAIFILIIFALTGCRSTPFDGHAVIDWVDFVKWDGIEYDGIYSGVLADEEYLGDKIGTVKFKVADNVTNPNYKIRNGDAAFHEKGTEIYAIKGVPQFIAVKSNREINGYRVYYSREDFDYKWHFKDMPIEKVNRIEVYLAYQPEGPKKLVNLDNPDEIKKFLQVLNEGESSPNFQPNMDKGDPIVYDMVFYTDQPIAYKYDLQFDGITYYWHPWDTAILSNGIGDFLPKQ</sequence>
<evidence type="ECO:0000313" key="1">
    <source>
        <dbReference type="EMBL" id="MBS4186170.1"/>
    </source>
</evidence>
<accession>A0A942T674</accession>
<keyword evidence="3" id="KW-1185">Reference proteome</keyword>
<proteinExistence type="predicted"/>
<dbReference type="Proteomes" id="UP000677265">
    <property type="component" value="Unassembled WGS sequence"/>
</dbReference>
<dbReference type="AlphaFoldDB" id="A0A942T674"/>
<evidence type="ECO:0000313" key="3">
    <source>
        <dbReference type="Proteomes" id="UP000677265"/>
    </source>
</evidence>
<reference evidence="1" key="1">
    <citation type="submission" date="2021-05" db="EMBL/GenBank/DDBJ databases">
        <title>Novel Bacillus species.</title>
        <authorList>
            <person name="Liu G."/>
        </authorList>
    </citation>
    <scope>NUCLEOTIDE SEQUENCE</scope>
    <source>
        <strain evidence="1 3">FJAT-50051</strain>
    </source>
</reference>
<organism evidence="1">
    <name type="scientific">Neobacillus citreus</name>
    <dbReference type="NCBI Taxonomy" id="2833578"/>
    <lineage>
        <taxon>Bacteria</taxon>
        <taxon>Bacillati</taxon>
        <taxon>Bacillota</taxon>
        <taxon>Bacilli</taxon>
        <taxon>Bacillales</taxon>
        <taxon>Bacillaceae</taxon>
        <taxon>Neobacillus</taxon>
    </lineage>
</organism>
<gene>
    <name evidence="2" type="ORF">KHB02_003245</name>
    <name evidence="1" type="ORF">KHB02_32775</name>
</gene>
<dbReference type="RefSeq" id="WP_213145960.1">
    <property type="nucleotide sequence ID" value="NZ_JAGYPE020000003.1"/>
</dbReference>